<name>A0A398CQ37_9BACL</name>
<dbReference type="RefSeq" id="WP_147355736.1">
    <property type="nucleotide sequence ID" value="NZ_JBHSOV010000005.1"/>
</dbReference>
<keyword evidence="2" id="KW-1185">Reference proteome</keyword>
<evidence type="ECO:0000313" key="1">
    <source>
        <dbReference type="EMBL" id="RIE04633.1"/>
    </source>
</evidence>
<dbReference type="EMBL" id="QXJM01000023">
    <property type="protein sequence ID" value="RIE04633.1"/>
    <property type="molecule type" value="Genomic_DNA"/>
</dbReference>
<evidence type="ECO:0008006" key="3">
    <source>
        <dbReference type="Google" id="ProtNLM"/>
    </source>
</evidence>
<evidence type="ECO:0000313" key="2">
    <source>
        <dbReference type="Proteomes" id="UP000266340"/>
    </source>
</evidence>
<accession>A0A398CQ37</accession>
<protein>
    <recommendedName>
        <fullName evidence="3">Nucleotidyltransferase family protein</fullName>
    </recommendedName>
</protein>
<dbReference type="SUPFAM" id="SSF81301">
    <property type="entry name" value="Nucleotidyltransferase"/>
    <property type="match status" value="1"/>
</dbReference>
<dbReference type="Proteomes" id="UP000266340">
    <property type="component" value="Unassembled WGS sequence"/>
</dbReference>
<dbReference type="Pfam" id="PF10706">
    <property type="entry name" value="Aminoglyc_resit"/>
    <property type="match status" value="1"/>
</dbReference>
<dbReference type="Gene3D" id="3.30.460.40">
    <property type="match status" value="1"/>
</dbReference>
<dbReference type="AlphaFoldDB" id="A0A398CQ37"/>
<dbReference type="InterPro" id="IPR019646">
    <property type="entry name" value="Aminoglyc_AdlTrfase"/>
</dbReference>
<sequence length="196" mass="21366">MKGGYSGAALAALADRLESCGAHWVVGGSTGLSIRGAELDRAPRDLDIYTDENQIPIMHAKLMELAMDMPTLSETELYRSVLAHYNAEGTVVELVGGFRVTALSSSYRTDVSAILYPQGDSVQIDGREVRLVPLGHELLFNLLREREDRAEAAGSLMRLEPEKHFPVLEKLLAANSISPEVAAKARRYAGGREDGR</sequence>
<organism evidence="1 2">
    <name type="scientific">Cohnella faecalis</name>
    <dbReference type="NCBI Taxonomy" id="2315694"/>
    <lineage>
        <taxon>Bacteria</taxon>
        <taxon>Bacillati</taxon>
        <taxon>Bacillota</taxon>
        <taxon>Bacilli</taxon>
        <taxon>Bacillales</taxon>
        <taxon>Paenibacillaceae</taxon>
        <taxon>Cohnella</taxon>
    </lineage>
</organism>
<gene>
    <name evidence="1" type="ORF">D3H35_03835</name>
</gene>
<comment type="caution">
    <text evidence="1">The sequence shown here is derived from an EMBL/GenBank/DDBJ whole genome shotgun (WGS) entry which is preliminary data.</text>
</comment>
<proteinExistence type="predicted"/>
<dbReference type="OrthoDB" id="2678373at2"/>
<reference evidence="1 2" key="1">
    <citation type="submission" date="2018-09" db="EMBL/GenBank/DDBJ databases">
        <title>Cohnella cavernae sp. nov., isolated from a karst cave.</title>
        <authorList>
            <person name="Zhu H."/>
        </authorList>
    </citation>
    <scope>NUCLEOTIDE SEQUENCE [LARGE SCALE GENOMIC DNA]</scope>
    <source>
        <strain evidence="1 2">K2E09-144</strain>
    </source>
</reference>
<dbReference type="InterPro" id="IPR043519">
    <property type="entry name" value="NT_sf"/>
</dbReference>